<evidence type="ECO:0000256" key="1">
    <source>
        <dbReference type="SAM" id="Phobius"/>
    </source>
</evidence>
<dbReference type="Proteomes" id="UP000186601">
    <property type="component" value="Unassembled WGS sequence"/>
</dbReference>
<keyword evidence="1" id="KW-0472">Membrane</keyword>
<keyword evidence="3" id="KW-1185">Reference proteome</keyword>
<comment type="caution">
    <text evidence="2">The sequence shown here is derived from an EMBL/GenBank/DDBJ whole genome shotgun (WGS) entry which is preliminary data.</text>
</comment>
<dbReference type="AlphaFoldDB" id="A0A2R6NKB0"/>
<evidence type="ECO:0000313" key="3">
    <source>
        <dbReference type="Proteomes" id="UP000186601"/>
    </source>
</evidence>
<keyword evidence="1" id="KW-1133">Transmembrane helix</keyword>
<keyword evidence="1" id="KW-0812">Transmembrane</keyword>
<feature type="transmembrane region" description="Helical" evidence="1">
    <location>
        <begin position="12"/>
        <end position="34"/>
    </location>
</feature>
<proteinExistence type="predicted"/>
<reference evidence="2 3" key="1">
    <citation type="submission" date="2018-02" db="EMBL/GenBank/DDBJ databases">
        <title>Genome sequence of the basidiomycete white-rot fungus Phlebia centrifuga.</title>
        <authorList>
            <person name="Granchi Z."/>
            <person name="Peng M."/>
            <person name="de Vries R.P."/>
            <person name="Hilden K."/>
            <person name="Makela M.R."/>
            <person name="Grigoriev I."/>
            <person name="Riley R."/>
        </authorList>
    </citation>
    <scope>NUCLEOTIDE SEQUENCE [LARGE SCALE GENOMIC DNA]</scope>
    <source>
        <strain evidence="2 3">FBCC195</strain>
    </source>
</reference>
<evidence type="ECO:0000313" key="2">
    <source>
        <dbReference type="EMBL" id="PSR72741.1"/>
    </source>
</evidence>
<name>A0A2R6NKB0_9APHY</name>
<protein>
    <submittedName>
        <fullName evidence="2">Uncharacterized protein</fullName>
    </submittedName>
</protein>
<dbReference type="EMBL" id="MLYV02001139">
    <property type="protein sequence ID" value="PSR72741.1"/>
    <property type="molecule type" value="Genomic_DNA"/>
</dbReference>
<sequence length="65" mass="6975">MPSINPIGTEPGGLLEITFISWAVVSIVLSQLVLRSESLRAQFPSTALIDTGGVYEMEVWGIGRA</sequence>
<accession>A0A2R6NKB0</accession>
<organism evidence="2 3">
    <name type="scientific">Hermanssonia centrifuga</name>
    <dbReference type="NCBI Taxonomy" id="98765"/>
    <lineage>
        <taxon>Eukaryota</taxon>
        <taxon>Fungi</taxon>
        <taxon>Dikarya</taxon>
        <taxon>Basidiomycota</taxon>
        <taxon>Agaricomycotina</taxon>
        <taxon>Agaricomycetes</taxon>
        <taxon>Polyporales</taxon>
        <taxon>Meruliaceae</taxon>
        <taxon>Hermanssonia</taxon>
    </lineage>
</organism>
<gene>
    <name evidence="2" type="ORF">PHLCEN_2v11436</name>
</gene>